<dbReference type="RefSeq" id="WP_264514317.1">
    <property type="nucleotide sequence ID" value="NZ_JAPDDR010000007.1"/>
</dbReference>
<sequence length="157" mass="17159">MNTLSPSRSWAGLILERLPLLAAAVLLLIATREPVVEIKGFDTFSLSSVAMWATRAARFTLGAALVFLLFRPLDLSRWWMALSAGILLGPLADMAFRSADLVEMMGSDAPSNPEEMIVLLSGAKICAAGFTFWVIDVILAIAGRIVRWRRSKKDVPV</sequence>
<comment type="caution">
    <text evidence="2">The sequence shown here is derived from an EMBL/GenBank/DDBJ whole genome shotgun (WGS) entry which is preliminary data.</text>
</comment>
<protein>
    <submittedName>
        <fullName evidence="2">Uncharacterized protein</fullName>
    </submittedName>
</protein>
<dbReference type="EMBL" id="JAPDDR010000007">
    <property type="protein sequence ID" value="MCW1914782.1"/>
    <property type="molecule type" value="Genomic_DNA"/>
</dbReference>
<evidence type="ECO:0000313" key="3">
    <source>
        <dbReference type="Proteomes" id="UP001165653"/>
    </source>
</evidence>
<organism evidence="2 3">
    <name type="scientific">Luteolibacter rhizosphaerae</name>
    <dbReference type="NCBI Taxonomy" id="2989719"/>
    <lineage>
        <taxon>Bacteria</taxon>
        <taxon>Pseudomonadati</taxon>
        <taxon>Verrucomicrobiota</taxon>
        <taxon>Verrucomicrobiia</taxon>
        <taxon>Verrucomicrobiales</taxon>
        <taxon>Verrucomicrobiaceae</taxon>
        <taxon>Luteolibacter</taxon>
    </lineage>
</organism>
<accession>A0ABT3G4M1</accession>
<proteinExistence type="predicted"/>
<keyword evidence="1" id="KW-0812">Transmembrane</keyword>
<reference evidence="2" key="1">
    <citation type="submission" date="2022-10" db="EMBL/GenBank/DDBJ databases">
        <title>Luteolibacter sp. GHJ8, whole genome shotgun sequencing project.</title>
        <authorList>
            <person name="Zhao G."/>
            <person name="Shen L."/>
        </authorList>
    </citation>
    <scope>NUCLEOTIDE SEQUENCE</scope>
    <source>
        <strain evidence="2">GHJ8</strain>
    </source>
</reference>
<feature type="transmembrane region" description="Helical" evidence="1">
    <location>
        <begin position="50"/>
        <end position="70"/>
    </location>
</feature>
<keyword evidence="1" id="KW-1133">Transmembrane helix</keyword>
<keyword evidence="1" id="KW-0472">Membrane</keyword>
<feature type="transmembrane region" description="Helical" evidence="1">
    <location>
        <begin position="77"/>
        <end position="96"/>
    </location>
</feature>
<dbReference type="Proteomes" id="UP001165653">
    <property type="component" value="Unassembled WGS sequence"/>
</dbReference>
<feature type="transmembrane region" description="Helical" evidence="1">
    <location>
        <begin position="116"/>
        <end position="143"/>
    </location>
</feature>
<evidence type="ECO:0000256" key="1">
    <source>
        <dbReference type="SAM" id="Phobius"/>
    </source>
</evidence>
<name>A0ABT3G4M1_9BACT</name>
<keyword evidence="3" id="KW-1185">Reference proteome</keyword>
<gene>
    <name evidence="2" type="ORF">OJ996_14440</name>
</gene>
<evidence type="ECO:0000313" key="2">
    <source>
        <dbReference type="EMBL" id="MCW1914782.1"/>
    </source>
</evidence>